<proteinExistence type="predicted"/>
<evidence type="ECO:0000313" key="3">
    <source>
        <dbReference type="WBParaSite" id="L893_g20364.t1"/>
    </source>
</evidence>
<feature type="region of interest" description="Disordered" evidence="1">
    <location>
        <begin position="56"/>
        <end position="103"/>
    </location>
</feature>
<evidence type="ECO:0000313" key="2">
    <source>
        <dbReference type="Proteomes" id="UP000095287"/>
    </source>
</evidence>
<protein>
    <submittedName>
        <fullName evidence="3">SRP9-21 domain-containing protein</fullName>
    </submittedName>
</protein>
<organism evidence="2 3">
    <name type="scientific">Steinernema glaseri</name>
    <dbReference type="NCBI Taxonomy" id="37863"/>
    <lineage>
        <taxon>Eukaryota</taxon>
        <taxon>Metazoa</taxon>
        <taxon>Ecdysozoa</taxon>
        <taxon>Nematoda</taxon>
        <taxon>Chromadorea</taxon>
        <taxon>Rhabditida</taxon>
        <taxon>Tylenchina</taxon>
        <taxon>Panagrolaimomorpha</taxon>
        <taxon>Strongyloidoidea</taxon>
        <taxon>Steinernematidae</taxon>
        <taxon>Steinernema</taxon>
    </lineage>
</organism>
<evidence type="ECO:0000256" key="1">
    <source>
        <dbReference type="SAM" id="MobiDB-lite"/>
    </source>
</evidence>
<reference evidence="3" key="1">
    <citation type="submission" date="2016-11" db="UniProtKB">
        <authorList>
            <consortium name="WormBaseParasite"/>
        </authorList>
    </citation>
    <scope>IDENTIFICATION</scope>
</reference>
<accession>A0A1I7YX00</accession>
<keyword evidence="2" id="KW-1185">Reference proteome</keyword>
<dbReference type="AlphaFoldDB" id="A0A1I7YX00"/>
<name>A0A1I7YX00_9BILA</name>
<dbReference type="Proteomes" id="UP000095287">
    <property type="component" value="Unplaced"/>
</dbReference>
<dbReference type="WBParaSite" id="L893_g20364.t1">
    <property type="protein sequence ID" value="L893_g20364.t1"/>
    <property type="gene ID" value="L893_g20364"/>
</dbReference>
<sequence>MRDRQLEVAKVEEDQITLKYVTLQKVTLRKLEPGEARSKLKKLLFSFVSELISMKKQEGSPSKAAKPARSVKPPTVIEKTANQSSFDATKRKRRMPKGIVFTD</sequence>